<keyword evidence="3" id="KW-0472">Membrane</keyword>
<name>A0A0R1M4Y4_9LACO</name>
<evidence type="ECO:0000313" key="6">
    <source>
        <dbReference type="Proteomes" id="UP000051160"/>
    </source>
</evidence>
<dbReference type="STRING" id="1423776.FD04_GL000085"/>
<sequence length="360" mass="39393">MASNNFNSNPNEQPTRRSDRQHFKPRKRHRGLLWSLLIVVLILVTGGVAYGYHAYNDAKNTFSKTFEAGQTNKLRNVDDVIKNGKPFSILLLGTDTGALGRSDVGRTDTLIVATINPKKETAYLTSIPRDTRVQVKGDSQPYEKINAAYTIGGASSAVTTVENLLDIPIDFYAIVNMGGLEKMVDAVGGVDLVPTMTFKYGNANVVKGQKTHLNGKQALDYSRMRYDDPLGDYGRQKRQRQVLQKLVVKGVGISSLTRYKQILTSLNGNMKTDMTFNDMIAIRTKYGDATHHIKSQTLQGEDAMIDGVSYQVAPLSELQKVSNNIRSTLGLSDSTKLTANSTGTGDDSAYTTSSSSATGY</sequence>
<feature type="transmembrane region" description="Helical" evidence="3">
    <location>
        <begin position="32"/>
        <end position="52"/>
    </location>
</feature>
<protein>
    <submittedName>
        <fullName evidence="5">Cell envelope-related transcriptional attenuator</fullName>
    </submittedName>
</protein>
<keyword evidence="6" id="KW-1185">Reference proteome</keyword>
<dbReference type="PATRIC" id="fig|1423776.4.peg.84"/>
<evidence type="ECO:0000256" key="2">
    <source>
        <dbReference type="SAM" id="MobiDB-lite"/>
    </source>
</evidence>
<keyword evidence="3" id="KW-1133">Transmembrane helix</keyword>
<organism evidence="5 6">
    <name type="scientific">Secundilactobacillus odoratitofui DSM 19909 = JCM 15043</name>
    <dbReference type="NCBI Taxonomy" id="1423776"/>
    <lineage>
        <taxon>Bacteria</taxon>
        <taxon>Bacillati</taxon>
        <taxon>Bacillota</taxon>
        <taxon>Bacilli</taxon>
        <taxon>Lactobacillales</taxon>
        <taxon>Lactobacillaceae</taxon>
        <taxon>Secundilactobacillus</taxon>
    </lineage>
</organism>
<dbReference type="EMBL" id="AZEE01000001">
    <property type="protein sequence ID" value="KRK99961.1"/>
    <property type="molecule type" value="Genomic_DNA"/>
</dbReference>
<comment type="caution">
    <text evidence="5">The sequence shown here is derived from an EMBL/GenBank/DDBJ whole genome shotgun (WGS) entry which is preliminary data.</text>
</comment>
<dbReference type="Proteomes" id="UP000051160">
    <property type="component" value="Unassembled WGS sequence"/>
</dbReference>
<gene>
    <name evidence="5" type="ORF">FD04_GL000085</name>
</gene>
<evidence type="ECO:0000256" key="3">
    <source>
        <dbReference type="SAM" id="Phobius"/>
    </source>
</evidence>
<dbReference type="InterPro" id="IPR004474">
    <property type="entry name" value="LytR_CpsA_psr"/>
</dbReference>
<feature type="region of interest" description="Disordered" evidence="2">
    <location>
        <begin position="1"/>
        <end position="24"/>
    </location>
</feature>
<proteinExistence type="inferred from homology"/>
<dbReference type="PANTHER" id="PTHR33392:SF6">
    <property type="entry name" value="POLYISOPRENYL-TEICHOIC ACID--PEPTIDOGLYCAN TEICHOIC ACID TRANSFERASE TAGU"/>
    <property type="match status" value="1"/>
</dbReference>
<evidence type="ECO:0000259" key="4">
    <source>
        <dbReference type="Pfam" id="PF03816"/>
    </source>
</evidence>
<feature type="region of interest" description="Disordered" evidence="2">
    <location>
        <begin position="336"/>
        <end position="360"/>
    </location>
</feature>
<dbReference type="NCBIfam" id="TIGR00350">
    <property type="entry name" value="lytR_cpsA_psr"/>
    <property type="match status" value="1"/>
</dbReference>
<comment type="similarity">
    <text evidence="1">Belongs to the LytR/CpsA/Psr (LCP) family.</text>
</comment>
<feature type="domain" description="Cell envelope-related transcriptional attenuator" evidence="4">
    <location>
        <begin position="106"/>
        <end position="249"/>
    </location>
</feature>
<feature type="compositionally biased region" description="Low complexity" evidence="2">
    <location>
        <begin position="341"/>
        <end position="360"/>
    </location>
</feature>
<dbReference type="RefSeq" id="WP_056946243.1">
    <property type="nucleotide sequence ID" value="NZ_AZEE01000001.1"/>
</dbReference>
<dbReference type="OrthoDB" id="27330at2"/>
<dbReference type="InterPro" id="IPR050922">
    <property type="entry name" value="LytR/CpsA/Psr_CW_biosynth"/>
</dbReference>
<dbReference type="Pfam" id="PF03816">
    <property type="entry name" value="LytR_cpsA_psr"/>
    <property type="match status" value="1"/>
</dbReference>
<accession>A0A0R1M4Y4</accession>
<evidence type="ECO:0000313" key="5">
    <source>
        <dbReference type="EMBL" id="KRK99961.1"/>
    </source>
</evidence>
<evidence type="ECO:0000256" key="1">
    <source>
        <dbReference type="ARBA" id="ARBA00006068"/>
    </source>
</evidence>
<feature type="compositionally biased region" description="Polar residues" evidence="2">
    <location>
        <begin position="1"/>
        <end position="13"/>
    </location>
</feature>
<dbReference type="Gene3D" id="3.40.630.190">
    <property type="entry name" value="LCP protein"/>
    <property type="match status" value="1"/>
</dbReference>
<reference evidence="5 6" key="1">
    <citation type="journal article" date="2015" name="Genome Announc.">
        <title>Expanding the biotechnology potential of lactobacilli through comparative genomics of 213 strains and associated genera.</title>
        <authorList>
            <person name="Sun Z."/>
            <person name="Harris H.M."/>
            <person name="McCann A."/>
            <person name="Guo C."/>
            <person name="Argimon S."/>
            <person name="Zhang W."/>
            <person name="Yang X."/>
            <person name="Jeffery I.B."/>
            <person name="Cooney J.C."/>
            <person name="Kagawa T.F."/>
            <person name="Liu W."/>
            <person name="Song Y."/>
            <person name="Salvetti E."/>
            <person name="Wrobel A."/>
            <person name="Rasinkangas P."/>
            <person name="Parkhill J."/>
            <person name="Rea M.C."/>
            <person name="O'Sullivan O."/>
            <person name="Ritari J."/>
            <person name="Douillard F.P."/>
            <person name="Paul Ross R."/>
            <person name="Yang R."/>
            <person name="Briner A.E."/>
            <person name="Felis G.E."/>
            <person name="de Vos W.M."/>
            <person name="Barrangou R."/>
            <person name="Klaenhammer T.R."/>
            <person name="Caufield P.W."/>
            <person name="Cui Y."/>
            <person name="Zhang H."/>
            <person name="O'Toole P.W."/>
        </authorList>
    </citation>
    <scope>NUCLEOTIDE SEQUENCE [LARGE SCALE GENOMIC DNA]</scope>
    <source>
        <strain evidence="5 6">DSM 19909</strain>
    </source>
</reference>
<dbReference type="AlphaFoldDB" id="A0A0R1M4Y4"/>
<keyword evidence="3" id="KW-0812">Transmembrane</keyword>
<dbReference type="PANTHER" id="PTHR33392">
    <property type="entry name" value="POLYISOPRENYL-TEICHOIC ACID--PEPTIDOGLYCAN TEICHOIC ACID TRANSFERASE TAGU"/>
    <property type="match status" value="1"/>
</dbReference>